<dbReference type="PANTHER" id="PTHR23416">
    <property type="entry name" value="SIALIC ACID SYNTHASE-RELATED"/>
    <property type="match status" value="1"/>
</dbReference>
<dbReference type="InterPro" id="IPR051159">
    <property type="entry name" value="Hexapeptide_acetyltransf"/>
</dbReference>
<keyword evidence="4" id="KW-0012">Acyltransferase</keyword>
<dbReference type="GO" id="GO:0008870">
    <property type="term" value="F:galactoside O-acetyltransferase activity"/>
    <property type="evidence" value="ECO:0007669"/>
    <property type="project" value="UniProtKB-EC"/>
</dbReference>
<dbReference type="PROSITE" id="PS00101">
    <property type="entry name" value="HEXAPEP_TRANSFERASES"/>
    <property type="match status" value="1"/>
</dbReference>
<proteinExistence type="inferred from homology"/>
<comment type="similarity">
    <text evidence="1">Belongs to the transferase hexapeptide repeat family.</text>
</comment>
<evidence type="ECO:0000313" key="5">
    <source>
        <dbReference type="Proteomes" id="UP000014617"/>
    </source>
</evidence>
<gene>
    <name evidence="4" type="ORF">MAESPC_01666</name>
</gene>
<dbReference type="PATRIC" id="fig|482300.6.peg.1871"/>
<organism evidence="4 5">
    <name type="scientific">Microcystis aeruginosa SPC777</name>
    <dbReference type="NCBI Taxonomy" id="482300"/>
    <lineage>
        <taxon>Bacteria</taxon>
        <taxon>Bacillati</taxon>
        <taxon>Cyanobacteriota</taxon>
        <taxon>Cyanophyceae</taxon>
        <taxon>Oscillatoriophycideae</taxon>
        <taxon>Chroococcales</taxon>
        <taxon>Microcystaceae</taxon>
        <taxon>Microcystis</taxon>
    </lineage>
</organism>
<protein>
    <submittedName>
        <fullName evidence="4">Galactoside O-acetyltransferase</fullName>
        <ecNumber evidence="4">2.3.1.18</ecNumber>
    </submittedName>
</protein>
<dbReference type="GO" id="GO:0043886">
    <property type="term" value="F:structural constituent of carboxysome shell"/>
    <property type="evidence" value="ECO:0007669"/>
    <property type="project" value="UniProtKB-ARBA"/>
</dbReference>
<dbReference type="CDD" id="cd04647">
    <property type="entry name" value="LbH_MAT_like"/>
    <property type="match status" value="1"/>
</dbReference>
<evidence type="ECO:0000256" key="1">
    <source>
        <dbReference type="ARBA" id="ARBA00007274"/>
    </source>
</evidence>
<accession>S3JDC5</accession>
<dbReference type="EC" id="2.3.1.18" evidence="4"/>
<dbReference type="PANTHER" id="PTHR23416:SF23">
    <property type="entry name" value="ACETYLTRANSFERASE C18B11.09C-RELATED"/>
    <property type="match status" value="1"/>
</dbReference>
<keyword evidence="2 4" id="KW-0808">Transferase</keyword>
<dbReference type="EMBL" id="ASZQ01000175">
    <property type="protein sequence ID" value="EPF22521.1"/>
    <property type="molecule type" value="Genomic_DNA"/>
</dbReference>
<keyword evidence="3" id="KW-0677">Repeat</keyword>
<dbReference type="GO" id="GO:0005829">
    <property type="term" value="C:cytosol"/>
    <property type="evidence" value="ECO:0007669"/>
    <property type="project" value="TreeGrafter"/>
</dbReference>
<dbReference type="InterPro" id="IPR001451">
    <property type="entry name" value="Hexapep"/>
</dbReference>
<evidence type="ECO:0000313" key="4">
    <source>
        <dbReference type="EMBL" id="EPF22521.1"/>
    </source>
</evidence>
<dbReference type="Pfam" id="PF00132">
    <property type="entry name" value="Hexapep"/>
    <property type="match status" value="1"/>
</dbReference>
<dbReference type="InterPro" id="IPR011004">
    <property type="entry name" value="Trimer_LpxA-like_sf"/>
</dbReference>
<name>S3JDC5_MICAE</name>
<dbReference type="Pfam" id="PF14602">
    <property type="entry name" value="Hexapep_2"/>
    <property type="match status" value="1"/>
</dbReference>
<dbReference type="Gene3D" id="2.160.10.10">
    <property type="entry name" value="Hexapeptide repeat proteins"/>
    <property type="match status" value="1"/>
</dbReference>
<dbReference type="InterPro" id="IPR018357">
    <property type="entry name" value="Hexapep_transf_CS"/>
</dbReference>
<sequence>MFCLKSFQFLNNSQMKNLTRILRKLKIYKPICLLMSLAEQAERDDCFHNQANVHSTTKFLPKATIHNLSRNQDLISIGSHSVVRGQLLIFAHAGKIEIGDNCYIGENSRIWSAASIKIGNRVLIAHNVNIHDTDSHSVNPILRHQHFVEMMSSGHPVSEQFDIKSKPVVIESDVWIGFNSTILKGVTIGTGAIVAACSLVTKDVLPGTIVAGNPARLIRDITKINSYLNLKQ</sequence>
<dbReference type="AlphaFoldDB" id="S3JDC5"/>
<evidence type="ECO:0000256" key="2">
    <source>
        <dbReference type="ARBA" id="ARBA00022679"/>
    </source>
</evidence>
<dbReference type="Proteomes" id="UP000014617">
    <property type="component" value="Unassembled WGS sequence"/>
</dbReference>
<reference evidence="4 5" key="1">
    <citation type="journal article" date="2013" name="Genome Announc.">
        <title>Draft Genome Sequence of the Brazilian Toxic Bloom-Forming Cyanobacterium Microcystis aeruginosa Strain SPC777.</title>
        <authorList>
            <person name="Fiore M.F."/>
            <person name="Alvarenga D.O."/>
            <person name="Varani A.M."/>
            <person name="Hoff-Risseti C."/>
            <person name="Crespim E."/>
            <person name="Ramos R.T."/>
            <person name="Silva A."/>
            <person name="Schaker P.D."/>
            <person name="Heck K."/>
            <person name="Rigonato J."/>
            <person name="Schneider M.P."/>
        </authorList>
    </citation>
    <scope>NUCLEOTIDE SEQUENCE [LARGE SCALE GENOMIC DNA]</scope>
    <source>
        <strain evidence="5">SPC 777</strain>
    </source>
</reference>
<dbReference type="GO" id="GO:0031470">
    <property type="term" value="C:carboxysome"/>
    <property type="evidence" value="ECO:0007669"/>
    <property type="project" value="UniProtKB-ARBA"/>
</dbReference>
<evidence type="ECO:0000256" key="3">
    <source>
        <dbReference type="ARBA" id="ARBA00022737"/>
    </source>
</evidence>
<dbReference type="SUPFAM" id="SSF51161">
    <property type="entry name" value="Trimeric LpxA-like enzymes"/>
    <property type="match status" value="1"/>
</dbReference>
<comment type="caution">
    <text evidence="4">The sequence shown here is derived from an EMBL/GenBank/DDBJ whole genome shotgun (WGS) entry which is preliminary data.</text>
</comment>